<evidence type="ECO:0000256" key="7">
    <source>
        <dbReference type="ARBA" id="ARBA00022840"/>
    </source>
</evidence>
<accession>A0A194Q470</accession>
<gene>
    <name evidence="10" type="ORF">RR46_02726</name>
</gene>
<keyword evidence="11" id="KW-1185">Reference proteome</keyword>
<dbReference type="AlphaFoldDB" id="A0A194Q470"/>
<dbReference type="GO" id="GO:0071566">
    <property type="term" value="F:UFM1 activating enzyme activity"/>
    <property type="evidence" value="ECO:0007669"/>
    <property type="project" value="TreeGrafter"/>
</dbReference>
<keyword evidence="5" id="KW-0833">Ubl conjugation pathway</keyword>
<protein>
    <recommendedName>
        <fullName evidence="2">Ubiquitin-like modifier-activating enzyme 5</fullName>
    </recommendedName>
</protein>
<sequence>MATVEELKKKIEELESKLAAAQGTKGPLILFDYDKVELANMNRLFFQPHQAGLSKVAAAAATLQAINPDVAIDAHNYNITTVDNFQKFCDTISTGSLKGGPVDLVLSCVDNFEARMAINTACNELGQNWFESGVSENAVSGHIQFIVPGETACFACAPPLVVASNIDEKTLKRDGVCAASLPTTMGIVAGFLVQNALKYLLGFGNVSHYLGYSALTDFFPTMSLKPNPTCSEAWCVRRAAAVRARPPPVEMAAEVCEDTAPLHQDNEWGISLIEENAPEEEAPSNLQLAEGVQVAYSIGVEAAAEVEAEVEAGGGAGDSSTPESSGGALAAAELSLEDLMQQMKSL</sequence>
<dbReference type="GO" id="GO:0071569">
    <property type="term" value="P:protein ufmylation"/>
    <property type="evidence" value="ECO:0007669"/>
    <property type="project" value="TreeGrafter"/>
</dbReference>
<dbReference type="STRING" id="66420.A0A194Q470"/>
<dbReference type="EMBL" id="KQ459465">
    <property type="protein sequence ID" value="KPJ00338.1"/>
    <property type="molecule type" value="Genomic_DNA"/>
</dbReference>
<keyword evidence="4" id="KW-0547">Nucleotide-binding</keyword>
<dbReference type="SUPFAM" id="SSF69572">
    <property type="entry name" value="Activating enzymes of the ubiquitin-like proteins"/>
    <property type="match status" value="1"/>
</dbReference>
<dbReference type="PANTHER" id="PTHR10953:SF9">
    <property type="entry name" value="UBIQUITIN-LIKE MODIFIER-ACTIVATING ENZYME 5"/>
    <property type="match status" value="1"/>
</dbReference>
<evidence type="ECO:0000259" key="9">
    <source>
        <dbReference type="Pfam" id="PF00899"/>
    </source>
</evidence>
<evidence type="ECO:0000256" key="2">
    <source>
        <dbReference type="ARBA" id="ARBA00016279"/>
    </source>
</evidence>
<keyword evidence="7" id="KW-0067">ATP-binding</keyword>
<evidence type="ECO:0000256" key="3">
    <source>
        <dbReference type="ARBA" id="ARBA00022723"/>
    </source>
</evidence>
<feature type="region of interest" description="Disordered" evidence="8">
    <location>
        <begin position="309"/>
        <end position="333"/>
    </location>
</feature>
<dbReference type="InterPro" id="IPR045886">
    <property type="entry name" value="ThiF/MoeB/HesA"/>
</dbReference>
<keyword evidence="6" id="KW-0862">Zinc</keyword>
<dbReference type="Pfam" id="PF00899">
    <property type="entry name" value="ThiF"/>
    <property type="match status" value="1"/>
</dbReference>
<dbReference type="PANTHER" id="PTHR10953">
    <property type="entry name" value="UBIQUITIN-ACTIVATING ENZYME E1"/>
    <property type="match status" value="1"/>
</dbReference>
<dbReference type="GO" id="GO:0046872">
    <property type="term" value="F:metal ion binding"/>
    <property type="evidence" value="ECO:0007669"/>
    <property type="project" value="UniProtKB-KW"/>
</dbReference>
<dbReference type="InterPro" id="IPR035985">
    <property type="entry name" value="Ubiquitin-activating_enz"/>
</dbReference>
<evidence type="ECO:0000256" key="1">
    <source>
        <dbReference type="ARBA" id="ARBA00005339"/>
    </source>
</evidence>
<comment type="similarity">
    <text evidence="1">Belongs to the ubiquitin-activating E1 family. UBA5 subfamily.</text>
</comment>
<reference evidence="10 11" key="1">
    <citation type="journal article" date="2015" name="Nat. Commun.">
        <title>Outbred genome sequencing and CRISPR/Cas9 gene editing in butterflies.</title>
        <authorList>
            <person name="Li X."/>
            <person name="Fan D."/>
            <person name="Zhang W."/>
            <person name="Liu G."/>
            <person name="Zhang L."/>
            <person name="Zhao L."/>
            <person name="Fang X."/>
            <person name="Chen L."/>
            <person name="Dong Y."/>
            <person name="Chen Y."/>
            <person name="Ding Y."/>
            <person name="Zhao R."/>
            <person name="Feng M."/>
            <person name="Zhu Y."/>
            <person name="Feng Y."/>
            <person name="Jiang X."/>
            <person name="Zhu D."/>
            <person name="Xiang H."/>
            <person name="Feng X."/>
            <person name="Li S."/>
            <person name="Wang J."/>
            <person name="Zhang G."/>
            <person name="Kronforst M.R."/>
            <person name="Wang W."/>
        </authorList>
    </citation>
    <scope>NUCLEOTIDE SEQUENCE [LARGE SCALE GENOMIC DNA]</scope>
    <source>
        <strain evidence="10">Ya'a_city_454_Px</strain>
        <tissue evidence="10">Whole body</tissue>
    </source>
</reference>
<name>A0A194Q470_PAPXU</name>
<evidence type="ECO:0000256" key="8">
    <source>
        <dbReference type="SAM" id="MobiDB-lite"/>
    </source>
</evidence>
<feature type="domain" description="THIF-type NAD/FAD binding fold" evidence="9">
    <location>
        <begin position="26"/>
        <end position="231"/>
    </location>
</feature>
<dbReference type="GO" id="GO:0005829">
    <property type="term" value="C:cytosol"/>
    <property type="evidence" value="ECO:0007669"/>
    <property type="project" value="TreeGrafter"/>
</dbReference>
<evidence type="ECO:0000256" key="5">
    <source>
        <dbReference type="ARBA" id="ARBA00022786"/>
    </source>
</evidence>
<proteinExistence type="inferred from homology"/>
<organism evidence="10 11">
    <name type="scientific">Papilio xuthus</name>
    <name type="common">Asian swallowtail butterfly</name>
    <dbReference type="NCBI Taxonomy" id="66420"/>
    <lineage>
        <taxon>Eukaryota</taxon>
        <taxon>Metazoa</taxon>
        <taxon>Ecdysozoa</taxon>
        <taxon>Arthropoda</taxon>
        <taxon>Hexapoda</taxon>
        <taxon>Insecta</taxon>
        <taxon>Pterygota</taxon>
        <taxon>Neoptera</taxon>
        <taxon>Endopterygota</taxon>
        <taxon>Lepidoptera</taxon>
        <taxon>Glossata</taxon>
        <taxon>Ditrysia</taxon>
        <taxon>Papilionoidea</taxon>
        <taxon>Papilionidae</taxon>
        <taxon>Papilioninae</taxon>
        <taxon>Papilio</taxon>
    </lineage>
</organism>
<keyword evidence="3" id="KW-0479">Metal-binding</keyword>
<dbReference type="CDD" id="cd00757">
    <property type="entry name" value="ThiF_MoeB_HesA_family"/>
    <property type="match status" value="1"/>
</dbReference>
<dbReference type="Proteomes" id="UP000053268">
    <property type="component" value="Unassembled WGS sequence"/>
</dbReference>
<dbReference type="InterPro" id="IPR000594">
    <property type="entry name" value="ThiF_NAD_FAD-bd"/>
</dbReference>
<evidence type="ECO:0000256" key="4">
    <source>
        <dbReference type="ARBA" id="ARBA00022741"/>
    </source>
</evidence>
<dbReference type="Gene3D" id="3.40.50.720">
    <property type="entry name" value="NAD(P)-binding Rossmann-like Domain"/>
    <property type="match status" value="1"/>
</dbReference>
<dbReference type="GO" id="GO:0005524">
    <property type="term" value="F:ATP binding"/>
    <property type="evidence" value="ECO:0007669"/>
    <property type="project" value="UniProtKB-KW"/>
</dbReference>
<evidence type="ECO:0000313" key="11">
    <source>
        <dbReference type="Proteomes" id="UP000053268"/>
    </source>
</evidence>
<evidence type="ECO:0000256" key="6">
    <source>
        <dbReference type="ARBA" id="ARBA00022833"/>
    </source>
</evidence>
<feature type="compositionally biased region" description="Low complexity" evidence="8">
    <location>
        <begin position="323"/>
        <end position="333"/>
    </location>
</feature>
<evidence type="ECO:0000313" key="10">
    <source>
        <dbReference type="EMBL" id="KPJ00338.1"/>
    </source>
</evidence>